<dbReference type="Pfam" id="PF07731">
    <property type="entry name" value="Cu-oxidase_2"/>
    <property type="match status" value="1"/>
</dbReference>
<dbReference type="EMBL" id="JAXAFJ010000001">
    <property type="protein sequence ID" value="MDX6804724.1"/>
    <property type="molecule type" value="Genomic_DNA"/>
</dbReference>
<dbReference type="InterPro" id="IPR002355">
    <property type="entry name" value="Cu_oxidase_Cu_BS"/>
</dbReference>
<reference evidence="6 7" key="1">
    <citation type="submission" date="2023-11" db="EMBL/GenBank/DDBJ databases">
        <authorList>
            <person name="Bao R."/>
        </authorList>
    </citation>
    <scope>NUCLEOTIDE SEQUENCE [LARGE SCALE GENOMIC DNA]</scope>
    <source>
        <strain evidence="6 7">PJ23</strain>
    </source>
</reference>
<organism evidence="6 7">
    <name type="scientific">Terrihabitans rhizophilus</name>
    <dbReference type="NCBI Taxonomy" id="3092662"/>
    <lineage>
        <taxon>Bacteria</taxon>
        <taxon>Pseudomonadati</taxon>
        <taxon>Pseudomonadota</taxon>
        <taxon>Alphaproteobacteria</taxon>
        <taxon>Hyphomicrobiales</taxon>
        <taxon>Terrihabitans</taxon>
    </lineage>
</organism>
<dbReference type="PANTHER" id="PTHR11709:SF2">
    <property type="entry name" value="MULTICOPPER OXIDASE LPR1"/>
    <property type="match status" value="1"/>
</dbReference>
<dbReference type="PROSITE" id="PS00080">
    <property type="entry name" value="MULTICOPPER_OXIDASE2"/>
    <property type="match status" value="1"/>
</dbReference>
<dbReference type="Pfam" id="PF07732">
    <property type="entry name" value="Cu-oxidase_3"/>
    <property type="match status" value="1"/>
</dbReference>
<dbReference type="InterPro" id="IPR008972">
    <property type="entry name" value="Cupredoxin"/>
</dbReference>
<dbReference type="InterPro" id="IPR011706">
    <property type="entry name" value="Cu-oxidase_C"/>
</dbReference>
<protein>
    <submittedName>
        <fullName evidence="6">Multicopper oxidase family protein</fullName>
    </submittedName>
</protein>
<dbReference type="Proteomes" id="UP001274321">
    <property type="component" value="Unassembled WGS sequence"/>
</dbReference>
<feature type="signal peptide" evidence="3">
    <location>
        <begin position="1"/>
        <end position="29"/>
    </location>
</feature>
<feature type="domain" description="Plastocyanin-like" evidence="5">
    <location>
        <begin position="62"/>
        <end position="166"/>
    </location>
</feature>
<keyword evidence="1" id="KW-0479">Metal-binding</keyword>
<dbReference type="InterPro" id="IPR011707">
    <property type="entry name" value="Cu-oxidase-like_N"/>
</dbReference>
<gene>
    <name evidence="6" type="ORF">SCD90_01495</name>
</gene>
<evidence type="ECO:0000259" key="4">
    <source>
        <dbReference type="Pfam" id="PF07731"/>
    </source>
</evidence>
<evidence type="ECO:0000256" key="2">
    <source>
        <dbReference type="ARBA" id="ARBA00023002"/>
    </source>
</evidence>
<evidence type="ECO:0000256" key="3">
    <source>
        <dbReference type="SAM" id="SignalP"/>
    </source>
</evidence>
<evidence type="ECO:0000313" key="7">
    <source>
        <dbReference type="Proteomes" id="UP001274321"/>
    </source>
</evidence>
<evidence type="ECO:0000259" key="5">
    <source>
        <dbReference type="Pfam" id="PF07732"/>
    </source>
</evidence>
<proteinExistence type="predicted"/>
<comment type="caution">
    <text evidence="6">The sequence shown here is derived from an EMBL/GenBank/DDBJ whole genome shotgun (WGS) entry which is preliminary data.</text>
</comment>
<sequence length="484" mass="52583">MMLTRRRLLGGISAAGALALTASVPGARAATSLPAAPPVVAGKVHEITLVAAESDMRFGVVDGTKAPLWVYNGEPFHTLRIKLGDTLRVRLENRLAEHTAVHWHGIRLPNSMDGVQFLTQPPVEPGQEFTYTFTPPDTGTFFFHSHCDTPQQLGRGLVGVLIVEGDEPQPFHGEHVLVLKDWRLAEDGTWLPFYTPEGAGRAGTFGTVRTVNGVEALTGTVPANGDIRLRVLNVDPTRMIQLGVEGADAFVIATDGNAVEPFPLHTWRMGAAMRVDLHVRAPTAGGTFKLLDYFSAEPWPLAVFTAEASTIPSRPVEARALYAPHAPLAEIAGAHEISFQFTASGGAPAAAVSALSDEDPLSKALLDSLCTGQRGLWAINKQQWPSGGHRDMPPPLETLEAGRTYVAELMNATPHPHPIHLHGHMFEVLSASRQELPRFMADTVMVMPKERVRIAFVAAEGDWMFHCHILEHQENGMMGWLRIA</sequence>
<evidence type="ECO:0000313" key="6">
    <source>
        <dbReference type="EMBL" id="MDX6804724.1"/>
    </source>
</evidence>
<dbReference type="PROSITE" id="PS51318">
    <property type="entry name" value="TAT"/>
    <property type="match status" value="1"/>
</dbReference>
<dbReference type="RefSeq" id="WP_319842841.1">
    <property type="nucleotide sequence ID" value="NZ_JAXAFJ010000001.1"/>
</dbReference>
<name>A0ABU4RIR0_9HYPH</name>
<evidence type="ECO:0000256" key="1">
    <source>
        <dbReference type="ARBA" id="ARBA00022723"/>
    </source>
</evidence>
<dbReference type="CDD" id="cd13861">
    <property type="entry name" value="CuRO_1_CumA_like"/>
    <property type="match status" value="1"/>
</dbReference>
<feature type="domain" description="Plastocyanin-like" evidence="4">
    <location>
        <begin position="384"/>
        <end position="482"/>
    </location>
</feature>
<keyword evidence="7" id="KW-1185">Reference proteome</keyword>
<keyword evidence="2" id="KW-0560">Oxidoreductase</keyword>
<dbReference type="InterPro" id="IPR045087">
    <property type="entry name" value="Cu-oxidase_fam"/>
</dbReference>
<accession>A0ABU4RIR0</accession>
<dbReference type="PANTHER" id="PTHR11709">
    <property type="entry name" value="MULTI-COPPER OXIDASE"/>
    <property type="match status" value="1"/>
</dbReference>
<dbReference type="InterPro" id="IPR006311">
    <property type="entry name" value="TAT_signal"/>
</dbReference>
<dbReference type="Gene3D" id="2.60.40.420">
    <property type="entry name" value="Cupredoxins - blue copper proteins"/>
    <property type="match status" value="3"/>
</dbReference>
<keyword evidence="3" id="KW-0732">Signal</keyword>
<dbReference type="SUPFAM" id="SSF49503">
    <property type="entry name" value="Cupredoxins"/>
    <property type="match status" value="3"/>
</dbReference>
<feature type="chain" id="PRO_5047298280" evidence="3">
    <location>
        <begin position="30"/>
        <end position="484"/>
    </location>
</feature>